<keyword evidence="1" id="KW-0472">Membrane</keyword>
<evidence type="ECO:0000256" key="1">
    <source>
        <dbReference type="SAM" id="Phobius"/>
    </source>
</evidence>
<reference evidence="2" key="1">
    <citation type="submission" date="2022-12" db="EMBL/GenBank/DDBJ databases">
        <title>Peptostreptococcus.</title>
        <authorList>
            <person name="Lee S.H."/>
        </authorList>
    </citation>
    <scope>NUCLEOTIDE SEQUENCE</scope>
    <source>
        <strain evidence="2">CBA3647</strain>
    </source>
</reference>
<sequence>MVDLTEYAKENKQLEEEHNDLLIKSSIFFAIAFTLEVLLILVIVGVI</sequence>
<keyword evidence="1" id="KW-1133">Transmembrane helix</keyword>
<keyword evidence="1" id="KW-0812">Transmembrane</keyword>
<accession>A0ABY7JQ11</accession>
<dbReference type="EMBL" id="CP114052">
    <property type="protein sequence ID" value="WAW15244.1"/>
    <property type="molecule type" value="Genomic_DNA"/>
</dbReference>
<evidence type="ECO:0000313" key="3">
    <source>
        <dbReference type="Proteomes" id="UP001164187"/>
    </source>
</evidence>
<feature type="transmembrane region" description="Helical" evidence="1">
    <location>
        <begin position="27"/>
        <end position="46"/>
    </location>
</feature>
<evidence type="ECO:0000313" key="2">
    <source>
        <dbReference type="EMBL" id="WAW15244.1"/>
    </source>
</evidence>
<dbReference type="RefSeq" id="WP_269311938.1">
    <property type="nucleotide sequence ID" value="NZ_CP114052.1"/>
</dbReference>
<dbReference type="Proteomes" id="UP001164187">
    <property type="component" value="Chromosome"/>
</dbReference>
<protein>
    <submittedName>
        <fullName evidence="2">Uncharacterized protein</fullName>
    </submittedName>
</protein>
<proteinExistence type="predicted"/>
<gene>
    <name evidence="2" type="ORF">O0R46_01995</name>
</gene>
<keyword evidence="3" id="KW-1185">Reference proteome</keyword>
<organism evidence="2 3">
    <name type="scientific">Peptostreptococcus equinus</name>
    <dbReference type="NCBI Taxonomy" id="3003601"/>
    <lineage>
        <taxon>Bacteria</taxon>
        <taxon>Bacillati</taxon>
        <taxon>Bacillota</taxon>
        <taxon>Clostridia</taxon>
        <taxon>Peptostreptococcales</taxon>
        <taxon>Peptostreptococcaceae</taxon>
        <taxon>Peptostreptococcus</taxon>
    </lineage>
</organism>
<name>A0ABY7JQ11_9FIRM</name>